<dbReference type="InterPro" id="IPR017853">
    <property type="entry name" value="GH"/>
</dbReference>
<feature type="domain" description="F5/8 type C" evidence="5">
    <location>
        <begin position="325"/>
        <end position="424"/>
    </location>
</feature>
<feature type="compositionally biased region" description="Low complexity" evidence="3">
    <location>
        <begin position="910"/>
        <end position="927"/>
    </location>
</feature>
<dbReference type="Gene3D" id="2.60.120.260">
    <property type="entry name" value="Galactose-binding domain-like"/>
    <property type="match status" value="6"/>
</dbReference>
<evidence type="ECO:0000256" key="4">
    <source>
        <dbReference type="SAM" id="SignalP"/>
    </source>
</evidence>
<feature type="domain" description="F5/8 type C" evidence="5">
    <location>
        <begin position="71"/>
        <end position="210"/>
    </location>
</feature>
<keyword evidence="2" id="KW-0326">Glycosidase</keyword>
<dbReference type="Pfam" id="PF00150">
    <property type="entry name" value="Cellulase"/>
    <property type="match status" value="1"/>
</dbReference>
<evidence type="ECO:0000256" key="2">
    <source>
        <dbReference type="ARBA" id="ARBA00023295"/>
    </source>
</evidence>
<dbReference type="Proteomes" id="UP001499854">
    <property type="component" value="Unassembled WGS sequence"/>
</dbReference>
<keyword evidence="4" id="KW-0732">Signal</keyword>
<feature type="domain" description="F5/8 type C" evidence="5">
    <location>
        <begin position="1026"/>
        <end position="1166"/>
    </location>
</feature>
<dbReference type="Gene3D" id="3.20.20.80">
    <property type="entry name" value="Glycosidases"/>
    <property type="match status" value="1"/>
</dbReference>
<reference evidence="7" key="1">
    <citation type="journal article" date="2019" name="Int. J. Syst. Evol. Microbiol.">
        <title>The Global Catalogue of Microorganisms (GCM) 10K type strain sequencing project: providing services to taxonomists for standard genome sequencing and annotation.</title>
        <authorList>
            <consortium name="The Broad Institute Genomics Platform"/>
            <consortium name="The Broad Institute Genome Sequencing Center for Infectious Disease"/>
            <person name="Wu L."/>
            <person name="Ma J."/>
        </authorList>
    </citation>
    <scope>NUCLEOTIDE SEQUENCE [LARGE SCALE GENOMIC DNA]</scope>
    <source>
        <strain evidence="7">JCM 16013</strain>
    </source>
</reference>
<dbReference type="SUPFAM" id="SSF49785">
    <property type="entry name" value="Galactose-binding domain-like"/>
    <property type="match status" value="6"/>
</dbReference>
<dbReference type="PANTHER" id="PTHR31297">
    <property type="entry name" value="GLUCAN ENDO-1,6-BETA-GLUCOSIDASE B"/>
    <property type="match status" value="1"/>
</dbReference>
<evidence type="ECO:0000256" key="1">
    <source>
        <dbReference type="ARBA" id="ARBA00022801"/>
    </source>
</evidence>
<evidence type="ECO:0000313" key="6">
    <source>
        <dbReference type="EMBL" id="GAA1988024.1"/>
    </source>
</evidence>
<dbReference type="InterPro" id="IPR050386">
    <property type="entry name" value="Glycosyl_hydrolase_5"/>
</dbReference>
<dbReference type="EMBL" id="BAAAQM010000039">
    <property type="protein sequence ID" value="GAA1988024.1"/>
    <property type="molecule type" value="Genomic_DNA"/>
</dbReference>
<protein>
    <recommendedName>
        <fullName evidence="5">F5/8 type C domain-containing protein</fullName>
    </recommendedName>
</protein>
<dbReference type="RefSeq" id="WP_344660362.1">
    <property type="nucleotide sequence ID" value="NZ_BAAAQM010000039.1"/>
</dbReference>
<keyword evidence="7" id="KW-1185">Reference proteome</keyword>
<dbReference type="PANTHER" id="PTHR31297:SF42">
    <property type="entry name" value="GLYCOSIDE HYDROLASE FAMILY 5 DOMAIN-CONTAINING PROTEIN"/>
    <property type="match status" value="1"/>
</dbReference>
<dbReference type="SMART" id="SM00231">
    <property type="entry name" value="FA58C"/>
    <property type="match status" value="3"/>
</dbReference>
<feature type="domain" description="F5/8 type C" evidence="5">
    <location>
        <begin position="758"/>
        <end position="902"/>
    </location>
</feature>
<keyword evidence="1" id="KW-0378">Hydrolase</keyword>
<dbReference type="Pfam" id="PF00754">
    <property type="entry name" value="F5_F8_type_C"/>
    <property type="match status" value="6"/>
</dbReference>
<feature type="domain" description="F5/8 type C" evidence="5">
    <location>
        <begin position="928"/>
        <end position="1013"/>
    </location>
</feature>
<dbReference type="InterPro" id="IPR008979">
    <property type="entry name" value="Galactose-bd-like_sf"/>
</dbReference>
<sequence>MRTHATFRHRIALTVAALAAATVAPAAAPAPAHAALASGDFLKTNGTVLRNASGTGGVVTLRGTNLGGWLTQEDWMSPLGEFALDRTGWTATASAASTAAPNALDGDATTGWSTGAAQTGGEWLQVDMGAPTQLDRVYVDAAANAGQYPASYQVTVSDDGTTWSTVTTGAATAQRQSIAFPPRVARYLRVTQTGTAAAPWTVSEINVFNDPVLPFTPNCVTAGNQVSGQTCVVDLGAQTSVWKVLFDAGAANPGQFPAEYEVWGSPDDTTWTKYTDGIGSGQITTSTLPASLTFRYLKLVQTGTKSVPWSVAGVDVYSTPYFTKSAWTVTSSAGQWIQADMGSEQTFNQVQFTSTSATDYPGSYTVQVSDDGTTWTQVAAGTGYPLSTPINFPAVRARYFKLTEAGTQTAALTIGKVDVALIGDDYDMNLTYTQRFGATTAQSVVDTYRDTWIQSSDLDNIKALGLNMVRLPIGWQTLLNPDGTWKTTAWDRIDWLIQQAGQRGIYVILDLHTLPGGDCPWASCGRLAASPNEFWNNTTYQDWVTTIWQQMATRYAGNPTVAAYDLMNEPLLALNESAADNAKKTAYENRLYQTVRAADPDHVVMMEAFFSWSGTTKPSTYGWTNVMYEVHPYDMADPLSADAQNTLVTNQLAALAAKQADPNWATPILAGEFQLYQYDDVWRRWLTGLNALNVSWSNWTYKVTQGQADLGGGYWGLYNSNASPAPIIDNDSAATVSAKLGAFATSAFQPNTPFQNDVAKVATGAPYAQATPLSQTGWTATASSSSATAPPADALDWNTATRWASGTDQAPGQWFQVDMGTAQVVSGVSVETRSTDLFDYARGLTVQTSADGTNWTTVRSGTGWGAKQYLAFPPVYARYIKLTQTSASSTWWTMAEFHAYAEPPLSRTGWTASASGTGPGTTLAGPLDGSATTRWNSGAAQTPGQYYQVDMGKTQTFDTVLLDSAAFGGDYPRGYAIQTSNDGTTWATAATGTGSGQQVIATFAPQTARYLRVTQTGTAANWWSIAELNVYGEQENARTGWAVTASSTGSGAATANVLDGSLSSRWTSGAAQAAGQWVQIDMGGQQWFNHVVLDAGTSANDYPRGFTVQVSADGTTWTTVADGVGTGAWTAVNFPFVQDRYVRITLTQGTGASGAWWSVAELRAFQ</sequence>
<dbReference type="PROSITE" id="PS50022">
    <property type="entry name" value="FA58C_3"/>
    <property type="match status" value="5"/>
</dbReference>
<proteinExistence type="predicted"/>
<gene>
    <name evidence="6" type="ORF">GCM10009838_58550</name>
</gene>
<accession>A0ABP5DXP9</accession>
<comment type="caution">
    <text evidence="6">The sequence shown here is derived from an EMBL/GenBank/DDBJ whole genome shotgun (WGS) entry which is preliminary data.</text>
</comment>
<evidence type="ECO:0000256" key="3">
    <source>
        <dbReference type="SAM" id="MobiDB-lite"/>
    </source>
</evidence>
<organism evidence="6 7">
    <name type="scientific">Catenulispora subtropica</name>
    <dbReference type="NCBI Taxonomy" id="450798"/>
    <lineage>
        <taxon>Bacteria</taxon>
        <taxon>Bacillati</taxon>
        <taxon>Actinomycetota</taxon>
        <taxon>Actinomycetes</taxon>
        <taxon>Catenulisporales</taxon>
        <taxon>Catenulisporaceae</taxon>
        <taxon>Catenulispora</taxon>
    </lineage>
</organism>
<dbReference type="InterPro" id="IPR000421">
    <property type="entry name" value="FA58C"/>
</dbReference>
<dbReference type="InterPro" id="IPR001547">
    <property type="entry name" value="Glyco_hydro_5"/>
</dbReference>
<dbReference type="SUPFAM" id="SSF51445">
    <property type="entry name" value="(Trans)glycosidases"/>
    <property type="match status" value="1"/>
</dbReference>
<evidence type="ECO:0000313" key="7">
    <source>
        <dbReference type="Proteomes" id="UP001499854"/>
    </source>
</evidence>
<feature type="signal peptide" evidence="4">
    <location>
        <begin position="1"/>
        <end position="34"/>
    </location>
</feature>
<feature type="region of interest" description="Disordered" evidence="3">
    <location>
        <begin position="910"/>
        <end position="930"/>
    </location>
</feature>
<evidence type="ECO:0000259" key="5">
    <source>
        <dbReference type="PROSITE" id="PS50022"/>
    </source>
</evidence>
<feature type="chain" id="PRO_5045512945" description="F5/8 type C domain-containing protein" evidence="4">
    <location>
        <begin position="35"/>
        <end position="1166"/>
    </location>
</feature>
<name>A0ABP5DXP9_9ACTN</name>